<proteinExistence type="predicted"/>
<accession>A0ABD1XMQ7</accession>
<dbReference type="AlphaFoldDB" id="A0ABD1XMQ7"/>
<comment type="caution">
    <text evidence="2">The sequence shown here is derived from an EMBL/GenBank/DDBJ whole genome shotgun (WGS) entry which is preliminary data.</text>
</comment>
<keyword evidence="1" id="KW-0732">Signal</keyword>
<reference evidence="2 3" key="1">
    <citation type="submission" date="2024-09" db="EMBL/GenBank/DDBJ databases">
        <title>Chromosome-scale assembly of Riccia fluitans.</title>
        <authorList>
            <person name="Paukszto L."/>
            <person name="Sawicki J."/>
            <person name="Karawczyk K."/>
            <person name="Piernik-Szablinska J."/>
            <person name="Szczecinska M."/>
            <person name="Mazdziarz M."/>
        </authorList>
    </citation>
    <scope>NUCLEOTIDE SEQUENCE [LARGE SCALE GENOMIC DNA]</scope>
    <source>
        <strain evidence="2">Rf_01</strain>
        <tissue evidence="2">Aerial parts of the thallus</tissue>
    </source>
</reference>
<evidence type="ECO:0000313" key="2">
    <source>
        <dbReference type="EMBL" id="KAL2610238.1"/>
    </source>
</evidence>
<feature type="chain" id="PRO_5044859434" evidence="1">
    <location>
        <begin position="28"/>
        <end position="128"/>
    </location>
</feature>
<gene>
    <name evidence="2" type="ORF">R1flu_028811</name>
</gene>
<name>A0ABD1XMQ7_9MARC</name>
<dbReference type="EMBL" id="JBHFFA010000008">
    <property type="protein sequence ID" value="KAL2610238.1"/>
    <property type="molecule type" value="Genomic_DNA"/>
</dbReference>
<feature type="signal peptide" evidence="1">
    <location>
        <begin position="1"/>
        <end position="27"/>
    </location>
</feature>
<dbReference type="Proteomes" id="UP001605036">
    <property type="component" value="Unassembled WGS sequence"/>
</dbReference>
<evidence type="ECO:0000313" key="3">
    <source>
        <dbReference type="Proteomes" id="UP001605036"/>
    </source>
</evidence>
<organism evidence="2 3">
    <name type="scientific">Riccia fluitans</name>
    <dbReference type="NCBI Taxonomy" id="41844"/>
    <lineage>
        <taxon>Eukaryota</taxon>
        <taxon>Viridiplantae</taxon>
        <taxon>Streptophyta</taxon>
        <taxon>Embryophyta</taxon>
        <taxon>Marchantiophyta</taxon>
        <taxon>Marchantiopsida</taxon>
        <taxon>Marchantiidae</taxon>
        <taxon>Marchantiales</taxon>
        <taxon>Ricciaceae</taxon>
        <taxon>Riccia</taxon>
    </lineage>
</organism>
<keyword evidence="3" id="KW-1185">Reference proteome</keyword>
<sequence length="128" mass="14707">MKFSKLLTLVAIFLLSSSHLLVQPAYARHGDHTWKLYFNNLSSKSLTIKICTVPGCVHKSPVRYEDFRPFSVEVLVGSDDWPKTVMSIKDTASGRKLSRDLWNVGLYMYMYATQRYHSTEGRATRSQE</sequence>
<protein>
    <submittedName>
        <fullName evidence="2">Uncharacterized protein</fullName>
    </submittedName>
</protein>
<evidence type="ECO:0000256" key="1">
    <source>
        <dbReference type="SAM" id="SignalP"/>
    </source>
</evidence>